<reference evidence="5" key="1">
    <citation type="submission" date="2018-08" db="EMBL/GenBank/DDBJ databases">
        <authorList>
            <person name="Grouzdev D.S."/>
            <person name="Krutkina M.S."/>
        </authorList>
    </citation>
    <scope>NUCLEOTIDE SEQUENCE [LARGE SCALE GENOMIC DNA]</scope>
    <source>
        <strain evidence="5">4-11</strain>
    </source>
</reference>
<reference evidence="4 5" key="2">
    <citation type="submission" date="2018-09" db="EMBL/GenBank/DDBJ databases">
        <title>Genome of Sphaerochaeta halotolerans strain 4-11.</title>
        <authorList>
            <person name="Nazina T.N."/>
            <person name="Sokolova D.S."/>
        </authorList>
    </citation>
    <scope>NUCLEOTIDE SEQUENCE [LARGE SCALE GENOMIC DNA]</scope>
    <source>
        <strain evidence="4 5">4-11</strain>
    </source>
</reference>
<evidence type="ECO:0000256" key="1">
    <source>
        <dbReference type="PIRSR" id="PIRSR640198-1"/>
    </source>
</evidence>
<dbReference type="PANTHER" id="PTHR13504:SF38">
    <property type="entry name" value="FIDO DOMAIN-CONTAINING PROTEIN"/>
    <property type="match status" value="1"/>
</dbReference>
<organism evidence="4 5">
    <name type="scientific">Sphaerochaeta halotolerans</name>
    <dbReference type="NCBI Taxonomy" id="2293840"/>
    <lineage>
        <taxon>Bacteria</taxon>
        <taxon>Pseudomonadati</taxon>
        <taxon>Spirochaetota</taxon>
        <taxon>Spirochaetia</taxon>
        <taxon>Spirochaetales</taxon>
        <taxon>Sphaerochaetaceae</taxon>
        <taxon>Sphaerochaeta</taxon>
    </lineage>
</organism>
<dbReference type="GO" id="GO:0005524">
    <property type="term" value="F:ATP binding"/>
    <property type="evidence" value="ECO:0007669"/>
    <property type="project" value="UniProtKB-KW"/>
</dbReference>
<evidence type="ECO:0000256" key="2">
    <source>
        <dbReference type="PIRSR" id="PIRSR640198-2"/>
    </source>
</evidence>
<dbReference type="InterPro" id="IPR036597">
    <property type="entry name" value="Fido-like_dom_sf"/>
</dbReference>
<dbReference type="AlphaFoldDB" id="A0A372MGY1"/>
<dbReference type="InterPro" id="IPR040198">
    <property type="entry name" value="Fido_containing"/>
</dbReference>
<name>A0A372MGY1_9SPIR</name>
<evidence type="ECO:0000313" key="4">
    <source>
        <dbReference type="EMBL" id="RFU95012.1"/>
    </source>
</evidence>
<dbReference type="SUPFAM" id="SSF140931">
    <property type="entry name" value="Fic-like"/>
    <property type="match status" value="1"/>
</dbReference>
<dbReference type="EMBL" id="QUWK01000006">
    <property type="protein sequence ID" value="RFU95012.1"/>
    <property type="molecule type" value="Genomic_DNA"/>
</dbReference>
<dbReference type="Pfam" id="PF02661">
    <property type="entry name" value="Fic"/>
    <property type="match status" value="1"/>
</dbReference>
<dbReference type="Proteomes" id="UP000264002">
    <property type="component" value="Unassembled WGS sequence"/>
</dbReference>
<evidence type="ECO:0000313" key="5">
    <source>
        <dbReference type="Proteomes" id="UP000264002"/>
    </source>
</evidence>
<keyword evidence="2" id="KW-0547">Nucleotide-binding</keyword>
<protein>
    <submittedName>
        <fullName evidence="4">Fic family protein</fullName>
    </submittedName>
</protein>
<dbReference type="InterPro" id="IPR003812">
    <property type="entry name" value="Fido"/>
</dbReference>
<dbReference type="Gene3D" id="1.10.3290.10">
    <property type="entry name" value="Fido-like domain"/>
    <property type="match status" value="1"/>
</dbReference>
<accession>A0A372MGY1</accession>
<comment type="caution">
    <text evidence="4">The sequence shown here is derived from an EMBL/GenBank/DDBJ whole genome shotgun (WGS) entry which is preliminary data.</text>
</comment>
<feature type="binding site" evidence="2">
    <location>
        <begin position="190"/>
        <end position="197"/>
    </location>
    <ligand>
        <name>ATP</name>
        <dbReference type="ChEBI" id="CHEBI:30616"/>
    </ligand>
</feature>
<feature type="domain" description="Fido" evidence="3">
    <location>
        <begin position="95"/>
        <end position="244"/>
    </location>
</feature>
<proteinExistence type="predicted"/>
<keyword evidence="5" id="KW-1185">Reference proteome</keyword>
<gene>
    <name evidence="4" type="ORF">DYP60_07270</name>
</gene>
<keyword evidence="2" id="KW-0067">ATP-binding</keyword>
<dbReference type="RefSeq" id="WP_117330262.1">
    <property type="nucleotide sequence ID" value="NZ_QUWK01000006.1"/>
</dbReference>
<dbReference type="PROSITE" id="PS51459">
    <property type="entry name" value="FIDO"/>
    <property type="match status" value="1"/>
</dbReference>
<evidence type="ECO:0000259" key="3">
    <source>
        <dbReference type="PROSITE" id="PS51459"/>
    </source>
</evidence>
<dbReference type="PANTHER" id="PTHR13504">
    <property type="entry name" value="FIDO DOMAIN-CONTAINING PROTEIN DDB_G0283145"/>
    <property type="match status" value="1"/>
</dbReference>
<feature type="active site" evidence="1">
    <location>
        <position position="186"/>
    </location>
</feature>
<sequence length="273" mass="31887">MQSERIYDKAVLLWKSFAIQTPASLNQHLDNFRILFAYHSAKIENDAISYNDTHEIFHNNKVSSFTGDPRTLFEQQNQKTCYEFLLPKICGKEPITMALVKEIHAILTAGTYDERRYLEKEERPGEFKKHDYVTGLLEVGSSPEDVPHDIALLLTEMQDLSERKAIQPEILLKAATYFHARFEYIHPFADGNGRVGRTLLNYFLMSNDHPPLIVYEEDRSLYFDGLRSYDRQEDLEPLYTFFLSAVEKTWKQKIERSLGGNRKQERAKLEELL</sequence>